<evidence type="ECO:0000259" key="2">
    <source>
        <dbReference type="Pfam" id="PF03008"/>
    </source>
</evidence>
<protein>
    <submittedName>
        <fullName evidence="3">ATPase</fullName>
    </submittedName>
</protein>
<accession>A0A2N3ID42</accession>
<dbReference type="GO" id="GO:0005524">
    <property type="term" value="F:ATP binding"/>
    <property type="evidence" value="ECO:0007669"/>
    <property type="project" value="InterPro"/>
</dbReference>
<feature type="domain" description="ATPase" evidence="1">
    <location>
        <begin position="3"/>
        <end position="208"/>
    </location>
</feature>
<dbReference type="Gene3D" id="3.40.50.300">
    <property type="entry name" value="P-loop containing nucleotide triphosphate hydrolases"/>
    <property type="match status" value="1"/>
</dbReference>
<dbReference type="SUPFAM" id="SSF52540">
    <property type="entry name" value="P-loop containing nucleoside triphosphate hydrolases"/>
    <property type="match status" value="1"/>
</dbReference>
<reference evidence="3 4" key="1">
    <citation type="journal article" date="2017" name="Front. Microbiol.">
        <title>Labilibaculum manganireducens gen. nov., sp. nov. and Labilibaculum filiforme sp. nov., Novel Bacteroidetes Isolated from Subsurface Sediments of the Baltic Sea.</title>
        <authorList>
            <person name="Vandieken V."/>
            <person name="Marshall I.P."/>
            <person name="Niemann H."/>
            <person name="Engelen B."/>
            <person name="Cypionka H."/>
        </authorList>
    </citation>
    <scope>NUCLEOTIDE SEQUENCE [LARGE SCALE GENOMIC DNA]</scope>
    <source>
        <strain evidence="3 4">59.10-2M</strain>
    </source>
</reference>
<dbReference type="EMBL" id="MVDE01000005">
    <property type="protein sequence ID" value="PKQ68198.1"/>
    <property type="molecule type" value="Genomic_DNA"/>
</dbReference>
<dbReference type="Pfam" id="PF01637">
    <property type="entry name" value="ATPase_2"/>
    <property type="match status" value="1"/>
</dbReference>
<evidence type="ECO:0000259" key="1">
    <source>
        <dbReference type="Pfam" id="PF01637"/>
    </source>
</evidence>
<sequence>MKFYNREKEIAQLHKIEKKSRNTAQMTFMLGRRRIGKTSLLIRATENYKTLYFFVSKKSEPLLCEEFTTEIKNKLGVDIFGELKSFKDVFGYLMDLSTKQHFTLIIDEFQEFNSINSSIYSEMQNIWDSKKNESSINLLLCGSVYSLMSKIFENSKEPLFGRATARIHLKAFDIAALKEILSDHYPEYTKEDLLAFYLVTGGVAKYVEILVEEGSFIKNDILDHVFSDNSLFIDEGKNVLIDEFGKDYGNYFSILSLIASSKTSRVEMESVLEINIGGFLNRLESDYGLIEKVKPIFSKSNSRSIKYQIKDNFLNFWFRFIYKYRSAVEIGNIDYIKNIVERDYDVYSGRILEKYFVDKMMQEGIYSDIGTYWEKGNKNEIDIVAVNEYEKRLVLAEVKRNKDKIKLNILQQKASSLLNNFNKYSIEYIPLSLDEM</sequence>
<dbReference type="Pfam" id="PF03008">
    <property type="entry name" value="DUF234"/>
    <property type="match status" value="1"/>
</dbReference>
<name>A0A2N3ID42_9BACT</name>
<dbReference type="InterPro" id="IPR027417">
    <property type="entry name" value="P-loop_NTPase"/>
</dbReference>
<dbReference type="PANTHER" id="PTHR34704:SF1">
    <property type="entry name" value="ATPASE"/>
    <property type="match status" value="1"/>
</dbReference>
<gene>
    <name evidence="3" type="ORF">BZG01_05520</name>
</gene>
<dbReference type="AlphaFoldDB" id="A0A2N3ID42"/>
<dbReference type="PANTHER" id="PTHR34704">
    <property type="entry name" value="ATPASE"/>
    <property type="match status" value="1"/>
</dbReference>
<dbReference type="InterPro" id="IPR011579">
    <property type="entry name" value="ATPase_dom"/>
</dbReference>
<dbReference type="RefSeq" id="WP_101308833.1">
    <property type="nucleotide sequence ID" value="NZ_MVDE01000005.1"/>
</dbReference>
<dbReference type="SUPFAM" id="SSF52980">
    <property type="entry name" value="Restriction endonuclease-like"/>
    <property type="match status" value="1"/>
</dbReference>
<feature type="domain" description="DUF234" evidence="2">
    <location>
        <begin position="317"/>
        <end position="402"/>
    </location>
</feature>
<dbReference type="InterPro" id="IPR011335">
    <property type="entry name" value="Restrct_endonuc-II-like"/>
</dbReference>
<evidence type="ECO:0000313" key="4">
    <source>
        <dbReference type="Proteomes" id="UP000233618"/>
    </source>
</evidence>
<comment type="caution">
    <text evidence="3">The sequence shown here is derived from an EMBL/GenBank/DDBJ whole genome shotgun (WGS) entry which is preliminary data.</text>
</comment>
<organism evidence="3 4">
    <name type="scientific">Labilibaculum manganireducens</name>
    <dbReference type="NCBI Taxonomy" id="1940525"/>
    <lineage>
        <taxon>Bacteria</taxon>
        <taxon>Pseudomonadati</taxon>
        <taxon>Bacteroidota</taxon>
        <taxon>Bacteroidia</taxon>
        <taxon>Marinilabiliales</taxon>
        <taxon>Marinifilaceae</taxon>
        <taxon>Labilibaculum</taxon>
    </lineage>
</organism>
<keyword evidence="4" id="KW-1185">Reference proteome</keyword>
<proteinExistence type="predicted"/>
<dbReference type="Proteomes" id="UP000233618">
    <property type="component" value="Unassembled WGS sequence"/>
</dbReference>
<dbReference type="InterPro" id="IPR004256">
    <property type="entry name" value="DUF234"/>
</dbReference>
<evidence type="ECO:0000313" key="3">
    <source>
        <dbReference type="EMBL" id="PKQ68198.1"/>
    </source>
</evidence>